<sequence length="571" mass="60488">MVGCLECRGTPLSVVRDNVLVAKGYRPVDRDQQFLIPPDMREWLPAEHPVWMLIDIVDTHLDTSVFHAGRRTGGVGRAGYDPDMLLTLLIWAWSKGMRSSRQIESACTDVVSYRVICAGDAPDHATISRFRKDNHAACESLFAQVLTLAARVGLGSLGTIALDGVKIASNASIGANRSADGLRAAAEAEAANAAQARAREIAAAAAAAHADVDAAEDELYGEDDPGPGRVPAELADPTTRSKRIAEALAQIEAEDDAREKAAKSAAEGHLERLDAGASPAGRVPLAAQVAAAHRRLAREIARHEATEARYRQRADAAARRGGKPKGKVPVPVEDHHRVIAARASVAAALAQSAAREQTTPTVVRRNITDPDSRMQPLRGGGWVQGYNCQAFTAEDGIIIATGVGTSPSDVTYYEQMVDKAVAAAAVIADHAPAEAESPSIGIMLFDAGYCSIENLDAPGPDRLIATGKSRTLEAAAAAAVATPVSDPAPPQGNSITRMAERLATPEGIATYRKRSHIAETPFGHAKHNLGFRRFTSRGVDRATSEWSFHAAVHNIGKILTHLTATHTVALA</sequence>
<dbReference type="InterPro" id="IPR008490">
    <property type="entry name" value="Transposase_InsH_N"/>
</dbReference>
<evidence type="ECO:0000259" key="3">
    <source>
        <dbReference type="Pfam" id="PF13751"/>
    </source>
</evidence>
<feature type="domain" description="Transposase InsH N-terminal" evidence="2">
    <location>
        <begin position="40"/>
        <end position="132"/>
    </location>
</feature>
<dbReference type="AlphaFoldDB" id="A0A6J7I3N2"/>
<reference evidence="4" key="1">
    <citation type="submission" date="2020-05" db="EMBL/GenBank/DDBJ databases">
        <authorList>
            <person name="Chiriac C."/>
            <person name="Salcher M."/>
            <person name="Ghai R."/>
            <person name="Kavagutti S V."/>
        </authorList>
    </citation>
    <scope>NUCLEOTIDE SEQUENCE</scope>
</reference>
<name>A0A6J7I3N2_9ZZZZ</name>
<gene>
    <name evidence="4" type="ORF">UFOPK3472_03800</name>
</gene>
<evidence type="ECO:0000256" key="1">
    <source>
        <dbReference type="SAM" id="MobiDB-lite"/>
    </source>
</evidence>
<feature type="region of interest" description="Disordered" evidence="1">
    <location>
        <begin position="217"/>
        <end position="241"/>
    </location>
</feature>
<feature type="domain" description="Transposase DDE" evidence="3">
    <location>
        <begin position="496"/>
        <end position="558"/>
    </location>
</feature>
<feature type="compositionally biased region" description="Basic and acidic residues" evidence="1">
    <location>
        <begin position="307"/>
        <end position="318"/>
    </location>
</feature>
<evidence type="ECO:0000313" key="4">
    <source>
        <dbReference type="EMBL" id="CAB4925362.1"/>
    </source>
</evidence>
<protein>
    <submittedName>
        <fullName evidence="4">Unannotated protein</fullName>
    </submittedName>
</protein>
<dbReference type="PANTHER" id="PTHR33408">
    <property type="entry name" value="TRANSPOSASE"/>
    <property type="match status" value="1"/>
</dbReference>
<accession>A0A6J7I3N2</accession>
<organism evidence="4">
    <name type="scientific">freshwater metagenome</name>
    <dbReference type="NCBI Taxonomy" id="449393"/>
    <lineage>
        <taxon>unclassified sequences</taxon>
        <taxon>metagenomes</taxon>
        <taxon>ecological metagenomes</taxon>
    </lineage>
</organism>
<dbReference type="Pfam" id="PF05598">
    <property type="entry name" value="DUF772"/>
    <property type="match status" value="1"/>
</dbReference>
<dbReference type="PANTHER" id="PTHR33408:SF2">
    <property type="entry name" value="TRANSPOSASE DDE DOMAIN-CONTAINING PROTEIN"/>
    <property type="match status" value="1"/>
</dbReference>
<dbReference type="EMBL" id="CAFBLX010000407">
    <property type="protein sequence ID" value="CAB4925362.1"/>
    <property type="molecule type" value="Genomic_DNA"/>
</dbReference>
<evidence type="ECO:0000259" key="2">
    <source>
        <dbReference type="Pfam" id="PF05598"/>
    </source>
</evidence>
<dbReference type="InterPro" id="IPR025668">
    <property type="entry name" value="Tnp_DDE_dom"/>
</dbReference>
<feature type="region of interest" description="Disordered" evidence="1">
    <location>
        <begin position="307"/>
        <end position="330"/>
    </location>
</feature>
<proteinExistence type="predicted"/>
<dbReference type="Pfam" id="PF13751">
    <property type="entry name" value="DDE_Tnp_1_6"/>
    <property type="match status" value="1"/>
</dbReference>